<dbReference type="InterPro" id="IPR011032">
    <property type="entry name" value="GroES-like_sf"/>
</dbReference>
<dbReference type="Proteomes" id="UP000199258">
    <property type="component" value="Unassembled WGS sequence"/>
</dbReference>
<dbReference type="Gene3D" id="3.90.180.10">
    <property type="entry name" value="Medium-chain alcohol dehydrogenases, catalytic domain"/>
    <property type="match status" value="1"/>
</dbReference>
<dbReference type="InterPro" id="IPR036291">
    <property type="entry name" value="NAD(P)-bd_dom_sf"/>
</dbReference>
<dbReference type="PANTHER" id="PTHR44013:SF1">
    <property type="entry name" value="ZINC-TYPE ALCOHOL DEHYDROGENASE-LIKE PROTEIN C16A3.02C"/>
    <property type="match status" value="1"/>
</dbReference>
<dbReference type="SUPFAM" id="SSF51735">
    <property type="entry name" value="NAD(P)-binding Rossmann-fold domains"/>
    <property type="match status" value="1"/>
</dbReference>
<dbReference type="InterPro" id="IPR013154">
    <property type="entry name" value="ADH-like_N"/>
</dbReference>
<dbReference type="SMART" id="SM00829">
    <property type="entry name" value="PKS_ER"/>
    <property type="match status" value="1"/>
</dbReference>
<accession>A0A1G8KL38</accession>
<dbReference type="Gene3D" id="3.40.50.720">
    <property type="entry name" value="NAD(P)-binding Rossmann-like Domain"/>
    <property type="match status" value="1"/>
</dbReference>
<dbReference type="InterPro" id="IPR052733">
    <property type="entry name" value="Chloroplast_QOR"/>
</dbReference>
<dbReference type="CDD" id="cd05289">
    <property type="entry name" value="MDR_like_2"/>
    <property type="match status" value="1"/>
</dbReference>
<dbReference type="OrthoDB" id="3175656at2"/>
<dbReference type="GO" id="GO:0008270">
    <property type="term" value="F:zinc ion binding"/>
    <property type="evidence" value="ECO:0007669"/>
    <property type="project" value="InterPro"/>
</dbReference>
<dbReference type="InterPro" id="IPR020843">
    <property type="entry name" value="ER"/>
</dbReference>
<dbReference type="SUPFAM" id="SSF50129">
    <property type="entry name" value="GroES-like"/>
    <property type="match status" value="1"/>
</dbReference>
<reference evidence="2 3" key="1">
    <citation type="submission" date="2016-10" db="EMBL/GenBank/DDBJ databases">
        <authorList>
            <person name="de Groot N.N."/>
        </authorList>
    </citation>
    <scope>NUCLEOTIDE SEQUENCE [LARGE SCALE GENOMIC DNA]</scope>
    <source>
        <strain evidence="2 3">NP_1H</strain>
    </source>
</reference>
<dbReference type="RefSeq" id="WP_090587088.1">
    <property type="nucleotide sequence ID" value="NZ_FNDT01000011.1"/>
</dbReference>
<keyword evidence="3" id="KW-1185">Reference proteome</keyword>
<evidence type="ECO:0000313" key="2">
    <source>
        <dbReference type="EMBL" id="SDI43600.1"/>
    </source>
</evidence>
<protein>
    <submittedName>
        <fullName evidence="2">NADPH:quinone reductase</fullName>
    </submittedName>
</protein>
<dbReference type="AlphaFoldDB" id="A0A1G8KL38"/>
<evidence type="ECO:0000259" key="1">
    <source>
        <dbReference type="SMART" id="SM00829"/>
    </source>
</evidence>
<dbReference type="Pfam" id="PF13602">
    <property type="entry name" value="ADH_zinc_N_2"/>
    <property type="match status" value="1"/>
</dbReference>
<feature type="domain" description="Enoyl reductase (ER)" evidence="1">
    <location>
        <begin position="10"/>
        <end position="304"/>
    </location>
</feature>
<dbReference type="PANTHER" id="PTHR44013">
    <property type="entry name" value="ZINC-TYPE ALCOHOL DEHYDROGENASE-LIKE PROTEIN C16A3.02C"/>
    <property type="match status" value="1"/>
</dbReference>
<name>A0A1G8KL38_9MICC</name>
<evidence type="ECO:0000313" key="3">
    <source>
        <dbReference type="Proteomes" id="UP000199258"/>
    </source>
</evidence>
<dbReference type="STRING" id="335973.SAMN04488693_11162"/>
<proteinExistence type="predicted"/>
<dbReference type="EMBL" id="FNDT01000011">
    <property type="protein sequence ID" value="SDI43600.1"/>
    <property type="molecule type" value="Genomic_DNA"/>
</dbReference>
<organism evidence="2 3">
    <name type="scientific">Arthrobacter subterraneus</name>
    <dbReference type="NCBI Taxonomy" id="335973"/>
    <lineage>
        <taxon>Bacteria</taxon>
        <taxon>Bacillati</taxon>
        <taxon>Actinomycetota</taxon>
        <taxon>Actinomycetes</taxon>
        <taxon>Micrococcales</taxon>
        <taxon>Micrococcaceae</taxon>
        <taxon>Arthrobacter</taxon>
    </lineage>
</organism>
<dbReference type="PROSITE" id="PS01162">
    <property type="entry name" value="QOR_ZETA_CRYSTAL"/>
    <property type="match status" value="1"/>
</dbReference>
<dbReference type="Pfam" id="PF08240">
    <property type="entry name" value="ADH_N"/>
    <property type="match status" value="1"/>
</dbReference>
<sequence>MKAVFYSKYGDQGVLEYGDQPDPRVGPDTVLIEVKAASVNPVDWKVMAGYLDGALTAHFPVIPGWDVAGVVLQPGPAVTEFSAGDEVMGYVRMDTVGQGTFAEQVAAPVRTLSRKPANLSWEEAATVPLTGLTALQTLDALEVGSGDTVLVHNGAGGVGTFGIQIARARGARVIATASERNHDFLRGLGAEPLTYGEGIADRVREIAPDGVSAVVDFVGGDDWRASLDVLSQAGRVASIADADVKEHGGRYIFVRPVAADLSTLADLIEAGDVKPVLAETYPLERAAEAFAANMDGHTRGKIAITLT</sequence>
<gene>
    <name evidence="2" type="ORF">SAMN04488693_11162</name>
</gene>
<dbReference type="GO" id="GO:0016491">
    <property type="term" value="F:oxidoreductase activity"/>
    <property type="evidence" value="ECO:0007669"/>
    <property type="project" value="InterPro"/>
</dbReference>
<dbReference type="InterPro" id="IPR002364">
    <property type="entry name" value="Quin_OxRdtase/zeta-crystal_CS"/>
</dbReference>